<feature type="transmembrane region" description="Helical" evidence="21">
    <location>
        <begin position="507"/>
        <end position="534"/>
    </location>
</feature>
<dbReference type="GO" id="GO:0016887">
    <property type="term" value="F:ATP hydrolysis activity"/>
    <property type="evidence" value="ECO:0007669"/>
    <property type="project" value="InterPro"/>
</dbReference>
<dbReference type="InterPro" id="IPR001757">
    <property type="entry name" value="P_typ_ATPase"/>
</dbReference>
<dbReference type="SFLD" id="SFLDS00003">
    <property type="entry name" value="Haloacid_Dehalogenase"/>
    <property type="match status" value="1"/>
</dbReference>
<dbReference type="InterPro" id="IPR017969">
    <property type="entry name" value="Heavy-metal-associated_CS"/>
</dbReference>
<feature type="region of interest" description="Disordered" evidence="22">
    <location>
        <begin position="639"/>
        <end position="663"/>
    </location>
</feature>
<keyword evidence="10 21" id="KW-0067">ATP-binding</keyword>
<dbReference type="SUPFAM" id="SSF81665">
    <property type="entry name" value="Calcium ATPase, transmembrane domain M"/>
    <property type="match status" value="1"/>
</dbReference>
<dbReference type="SUPFAM" id="SSF81653">
    <property type="entry name" value="Calcium ATPase, transduction domain A"/>
    <property type="match status" value="1"/>
</dbReference>
<dbReference type="PANTHER" id="PTHR43520">
    <property type="entry name" value="ATP7, ISOFORM B"/>
    <property type="match status" value="1"/>
</dbReference>
<evidence type="ECO:0000256" key="17">
    <source>
        <dbReference type="ARBA" id="ARBA00029719"/>
    </source>
</evidence>
<evidence type="ECO:0000256" key="20">
    <source>
        <dbReference type="ARBA" id="ARBA00074171"/>
    </source>
</evidence>
<dbReference type="SUPFAM" id="SSF55008">
    <property type="entry name" value="HMA, heavy metal-associated domain"/>
    <property type="match status" value="2"/>
</dbReference>
<dbReference type="Pfam" id="PF00122">
    <property type="entry name" value="E1-E2_ATPase"/>
    <property type="match status" value="1"/>
</dbReference>
<proteinExistence type="inferred from homology"/>
<evidence type="ECO:0000313" key="24">
    <source>
        <dbReference type="EMBL" id="KAE8764503.1"/>
    </source>
</evidence>
<keyword evidence="21" id="KW-1003">Cell membrane</keyword>
<dbReference type="AlphaFoldDB" id="A0A7J5URN7"/>
<feature type="transmembrane region" description="Helical" evidence="21">
    <location>
        <begin position="322"/>
        <end position="340"/>
    </location>
</feature>
<dbReference type="NCBIfam" id="TIGR01525">
    <property type="entry name" value="ATPase-IB_hvy"/>
    <property type="match status" value="1"/>
</dbReference>
<dbReference type="Pfam" id="PF00403">
    <property type="entry name" value="HMA"/>
    <property type="match status" value="2"/>
</dbReference>
<feature type="transmembrane region" description="Helical" evidence="21">
    <location>
        <begin position="853"/>
        <end position="870"/>
    </location>
</feature>
<evidence type="ECO:0000256" key="11">
    <source>
        <dbReference type="ARBA" id="ARBA00022842"/>
    </source>
</evidence>
<feature type="transmembrane region" description="Helical" evidence="21">
    <location>
        <begin position="277"/>
        <end position="302"/>
    </location>
</feature>
<dbReference type="OrthoDB" id="7059309at2"/>
<keyword evidence="16 21" id="KW-0472">Membrane</keyword>
<dbReference type="InterPro" id="IPR023299">
    <property type="entry name" value="ATPase_P-typ_cyto_dom_N"/>
</dbReference>
<evidence type="ECO:0000256" key="7">
    <source>
        <dbReference type="ARBA" id="ARBA00022737"/>
    </source>
</evidence>
<dbReference type="GO" id="GO:0005524">
    <property type="term" value="F:ATP binding"/>
    <property type="evidence" value="ECO:0007669"/>
    <property type="project" value="UniProtKB-UniRule"/>
</dbReference>
<dbReference type="GO" id="GO:0043682">
    <property type="term" value="F:P-type divalent copper transporter activity"/>
    <property type="evidence" value="ECO:0007669"/>
    <property type="project" value="TreeGrafter"/>
</dbReference>
<dbReference type="Gene3D" id="3.40.1110.10">
    <property type="entry name" value="Calcium-transporting ATPase, cytoplasmic domain N"/>
    <property type="match status" value="1"/>
</dbReference>
<organism evidence="24 25">
    <name type="scientific">Georgenia thermotolerans</name>
    <dbReference type="NCBI Taxonomy" id="527326"/>
    <lineage>
        <taxon>Bacteria</taxon>
        <taxon>Bacillati</taxon>
        <taxon>Actinomycetota</taxon>
        <taxon>Actinomycetes</taxon>
        <taxon>Micrococcales</taxon>
        <taxon>Bogoriellaceae</taxon>
        <taxon>Georgenia</taxon>
    </lineage>
</organism>
<evidence type="ECO:0000256" key="1">
    <source>
        <dbReference type="ARBA" id="ARBA00004651"/>
    </source>
</evidence>
<dbReference type="SFLD" id="SFLDG00002">
    <property type="entry name" value="C1.7:_P-type_atpase_like"/>
    <property type="match status" value="1"/>
</dbReference>
<dbReference type="Pfam" id="PF00702">
    <property type="entry name" value="Hydrolase"/>
    <property type="match status" value="1"/>
</dbReference>
<dbReference type="Gene3D" id="2.70.150.10">
    <property type="entry name" value="Calcium-transporting ATPase, cytoplasmic transduction domain A"/>
    <property type="match status" value="1"/>
</dbReference>
<dbReference type="InterPro" id="IPR059000">
    <property type="entry name" value="ATPase_P-type_domA"/>
</dbReference>
<evidence type="ECO:0000256" key="8">
    <source>
        <dbReference type="ARBA" id="ARBA00022741"/>
    </source>
</evidence>
<dbReference type="GO" id="GO:0005507">
    <property type="term" value="F:copper ion binding"/>
    <property type="evidence" value="ECO:0007669"/>
    <property type="project" value="InterPro"/>
</dbReference>
<protein>
    <recommendedName>
        <fullName evidence="20">Cation-transporting P-type ATPase B</fullName>
    </recommendedName>
    <alternativeName>
        <fullName evidence="3">Copper-exporting P-type ATPase</fullName>
    </alternativeName>
    <alternativeName>
        <fullName evidence="17">Copper-exporting P-type ATPase A</fullName>
    </alternativeName>
    <alternativeName>
        <fullName evidence="18">Cu(+)-exporting ATPase</fullName>
    </alternativeName>
</protein>
<comment type="catalytic activity">
    <reaction evidence="19">
        <text>ATP + H2O = ADP + phosphate + H(+)</text>
        <dbReference type="Rhea" id="RHEA:13065"/>
        <dbReference type="ChEBI" id="CHEBI:15377"/>
        <dbReference type="ChEBI" id="CHEBI:15378"/>
        <dbReference type="ChEBI" id="CHEBI:30616"/>
        <dbReference type="ChEBI" id="CHEBI:43474"/>
        <dbReference type="ChEBI" id="CHEBI:456216"/>
    </reaction>
</comment>
<feature type="transmembrane region" description="Helical" evidence="21">
    <location>
        <begin position="240"/>
        <end position="257"/>
    </location>
</feature>
<evidence type="ECO:0000256" key="13">
    <source>
        <dbReference type="ARBA" id="ARBA00022989"/>
    </source>
</evidence>
<keyword evidence="14" id="KW-0186">Copper</keyword>
<dbReference type="Gene3D" id="3.30.70.100">
    <property type="match status" value="2"/>
</dbReference>
<keyword evidence="11" id="KW-0460">Magnesium</keyword>
<keyword evidence="25" id="KW-1185">Reference proteome</keyword>
<keyword evidence="13 21" id="KW-1133">Transmembrane helix</keyword>
<dbReference type="GO" id="GO:0005886">
    <property type="term" value="C:plasma membrane"/>
    <property type="evidence" value="ECO:0007669"/>
    <property type="project" value="UniProtKB-SubCell"/>
</dbReference>
<dbReference type="InterPro" id="IPR023298">
    <property type="entry name" value="ATPase_P-typ_TM_dom_sf"/>
</dbReference>
<keyword evidence="9" id="KW-0187">Copper transport</keyword>
<dbReference type="NCBIfam" id="TIGR00003">
    <property type="entry name" value="copper ion binding protein"/>
    <property type="match status" value="1"/>
</dbReference>
<dbReference type="InterPro" id="IPR036163">
    <property type="entry name" value="HMA_dom_sf"/>
</dbReference>
<evidence type="ECO:0000256" key="18">
    <source>
        <dbReference type="ARBA" id="ARBA00033239"/>
    </source>
</evidence>
<evidence type="ECO:0000256" key="21">
    <source>
        <dbReference type="RuleBase" id="RU362081"/>
    </source>
</evidence>
<keyword evidence="15" id="KW-0406">Ion transport</keyword>
<sequence length="900" mass="92255">MTCASCVNRVEKKLNKVPGVRATVNLATESAHVELAQDVPDADLLAAVEAAGYTAHVTRRRSSAPDPAAAVAREVDLAVEGMTCASCVNRVEKKLNKVPGVRATVNLATESAHVELAQDVPDADLLAAVEAAGYTARVAGSRRPGSVAVGRTGAGEAALTTGTGPAEPAPSAGQAAPAAGAGETTPSPATTGEPTAHGTDTSAPADRRAADLRRRLIVSAVLTVPVTALSMVPALQFPGWQWLVLVLALPVATWGAWPFHASAFRAARHGASTMDTLVALGVSAATLWSLWAITLGGAGEIGMRMQFSLFPAQGAVHAAPELYFETAAVVTTFLLAGRYAESRSRRRAGDALRALLSLGAKDVARVTVDAAGHRTETRVPIDALVVGDLFVVRPGEKVATDGVVVEGVSAVDTSLLTGEPVPVDVEPGDDVTGATVNTAGNLLVRASRVGEETTLAQIGRLVTQAQTGKAPVQRLADRISAVFVPIVIVLALATLVTWLLLGNPVQSAFTAAVAVLIIACPCALGLATPTALLVGTGRAAQLGILIKGPEILESTRQVDTIVLDKTGTVTAGRMELADVLAPSAPVRRHVVGAAADTGVDDLRAQVLRLAAAVESGSEHPIARAIVTAAQSAARRTGATLPPVTGFSNHAGRGVSGTVDDGGTPRAVLVGRPTWLAEHGVTGAGPEDEVTRAHRHAERDGATAVVVAWDGAARGVLTLRDEVKATSAEAIAQLRDLGLTPHLLTGDNRAAAERVAAQVGIDPAHVMAEVLPEQKLAVVQDLQAQGKVVAMVGDGVNDAAALAQAGRQGLGLAMGTGTDVAIEASDITLVRGDLRAAPTAIRISRRTLRIIKENLFWAFAYNVAAIPLAALGLLNPMIAGAAMAASSVIVVTNSLRLRRAG</sequence>
<dbReference type="SFLD" id="SFLDF00027">
    <property type="entry name" value="p-type_atpase"/>
    <property type="match status" value="1"/>
</dbReference>
<evidence type="ECO:0000256" key="5">
    <source>
        <dbReference type="ARBA" id="ARBA00022692"/>
    </source>
</evidence>
<evidence type="ECO:0000256" key="15">
    <source>
        <dbReference type="ARBA" id="ARBA00023065"/>
    </source>
</evidence>
<accession>A0A7J5URN7</accession>
<feature type="transmembrane region" description="Helical" evidence="21">
    <location>
        <begin position="479"/>
        <end position="501"/>
    </location>
</feature>
<feature type="domain" description="HMA" evidence="23">
    <location>
        <begin position="1"/>
        <end position="56"/>
    </location>
</feature>
<evidence type="ECO:0000313" key="25">
    <source>
        <dbReference type="Proteomes" id="UP000451860"/>
    </source>
</evidence>
<dbReference type="InterPro" id="IPR018303">
    <property type="entry name" value="ATPase_P-typ_P_site"/>
</dbReference>
<keyword evidence="4" id="KW-0813">Transport</keyword>
<dbReference type="CDD" id="cd00371">
    <property type="entry name" value="HMA"/>
    <property type="match status" value="2"/>
</dbReference>
<evidence type="ECO:0000256" key="2">
    <source>
        <dbReference type="ARBA" id="ARBA00006024"/>
    </source>
</evidence>
<evidence type="ECO:0000256" key="6">
    <source>
        <dbReference type="ARBA" id="ARBA00022723"/>
    </source>
</evidence>
<evidence type="ECO:0000256" key="19">
    <source>
        <dbReference type="ARBA" id="ARBA00049360"/>
    </source>
</evidence>
<dbReference type="InterPro" id="IPR027256">
    <property type="entry name" value="P-typ_ATPase_IB"/>
</dbReference>
<dbReference type="GO" id="GO:0055070">
    <property type="term" value="P:copper ion homeostasis"/>
    <property type="evidence" value="ECO:0007669"/>
    <property type="project" value="TreeGrafter"/>
</dbReference>
<dbReference type="InterPro" id="IPR008250">
    <property type="entry name" value="ATPase_P-typ_transduc_dom_A_sf"/>
</dbReference>
<feature type="domain" description="HMA" evidence="23">
    <location>
        <begin position="73"/>
        <end position="137"/>
    </location>
</feature>
<dbReference type="InterPro" id="IPR006121">
    <property type="entry name" value="HMA_dom"/>
</dbReference>
<evidence type="ECO:0000256" key="9">
    <source>
        <dbReference type="ARBA" id="ARBA00022796"/>
    </source>
</evidence>
<dbReference type="InterPro" id="IPR006122">
    <property type="entry name" value="HMA_Cu_ion-bd"/>
</dbReference>
<dbReference type="PRINTS" id="PR00119">
    <property type="entry name" value="CATATPASE"/>
</dbReference>
<evidence type="ECO:0000256" key="10">
    <source>
        <dbReference type="ARBA" id="ARBA00022840"/>
    </source>
</evidence>
<evidence type="ECO:0000259" key="23">
    <source>
        <dbReference type="PROSITE" id="PS50846"/>
    </source>
</evidence>
<evidence type="ECO:0000256" key="22">
    <source>
        <dbReference type="SAM" id="MobiDB-lite"/>
    </source>
</evidence>
<evidence type="ECO:0000256" key="3">
    <source>
        <dbReference type="ARBA" id="ARBA00015102"/>
    </source>
</evidence>
<feature type="transmembrane region" description="Helical" evidence="21">
    <location>
        <begin position="216"/>
        <end position="234"/>
    </location>
</feature>
<dbReference type="CDD" id="cd02094">
    <property type="entry name" value="P-type_ATPase_Cu-like"/>
    <property type="match status" value="1"/>
</dbReference>
<comment type="similarity">
    <text evidence="2 21">Belongs to the cation transport ATPase (P-type) (TC 3.A.3) family. Type IB subfamily.</text>
</comment>
<dbReference type="InterPro" id="IPR044492">
    <property type="entry name" value="P_typ_ATPase_HD_dom"/>
</dbReference>
<feature type="region of interest" description="Disordered" evidence="22">
    <location>
        <begin position="156"/>
        <end position="206"/>
    </location>
</feature>
<gene>
    <name evidence="24" type="ORF">GB883_08660</name>
</gene>
<feature type="transmembrane region" description="Helical" evidence="21">
    <location>
        <begin position="876"/>
        <end position="894"/>
    </location>
</feature>
<dbReference type="EMBL" id="WHJE01000031">
    <property type="protein sequence ID" value="KAE8764503.1"/>
    <property type="molecule type" value="Genomic_DNA"/>
</dbReference>
<dbReference type="Gene3D" id="3.40.50.1000">
    <property type="entry name" value="HAD superfamily/HAD-like"/>
    <property type="match status" value="1"/>
</dbReference>
<dbReference type="PANTHER" id="PTHR43520:SF8">
    <property type="entry name" value="P-TYPE CU(+) TRANSPORTER"/>
    <property type="match status" value="1"/>
</dbReference>
<comment type="subcellular location">
    <subcellularLocation>
        <location evidence="1">Cell membrane</location>
        <topology evidence="1">Multi-pass membrane protein</topology>
    </subcellularLocation>
</comment>
<feature type="compositionally biased region" description="Low complexity" evidence="22">
    <location>
        <begin position="156"/>
        <end position="196"/>
    </location>
</feature>
<dbReference type="PROSITE" id="PS01047">
    <property type="entry name" value="HMA_1"/>
    <property type="match status" value="1"/>
</dbReference>
<dbReference type="InterPro" id="IPR023214">
    <property type="entry name" value="HAD_sf"/>
</dbReference>
<comment type="caution">
    <text evidence="24">The sequence shown here is derived from an EMBL/GenBank/DDBJ whole genome shotgun (WGS) entry which is preliminary data.</text>
</comment>
<dbReference type="FunFam" id="2.70.150.10:FF:000002">
    <property type="entry name" value="Copper-transporting ATPase 1, putative"/>
    <property type="match status" value="1"/>
</dbReference>
<dbReference type="Proteomes" id="UP000451860">
    <property type="component" value="Unassembled WGS sequence"/>
</dbReference>
<reference evidence="24 25" key="1">
    <citation type="submission" date="2019-10" db="EMBL/GenBank/DDBJ databases">
        <title>Georgenia wutianyii sp. nov. and Georgenia yuyongxinii sp. nov. isolated from plateau pika (Ochotona curzoniae) in the Qinghai-Tibet plateau of China.</title>
        <authorList>
            <person name="Tian Z."/>
        </authorList>
    </citation>
    <scope>NUCLEOTIDE SEQUENCE [LARGE SCALE GENOMIC DNA]</scope>
    <source>
        <strain evidence="24 25">DSM 21501</strain>
    </source>
</reference>
<dbReference type="PROSITE" id="PS00154">
    <property type="entry name" value="ATPASE_E1_E2"/>
    <property type="match status" value="1"/>
</dbReference>
<keyword evidence="12" id="KW-1278">Translocase</keyword>
<dbReference type="InterPro" id="IPR036412">
    <property type="entry name" value="HAD-like_sf"/>
</dbReference>
<dbReference type="FunFam" id="3.30.70.100:FF:000005">
    <property type="entry name" value="Copper-exporting P-type ATPase A"/>
    <property type="match status" value="2"/>
</dbReference>
<evidence type="ECO:0000256" key="4">
    <source>
        <dbReference type="ARBA" id="ARBA00022448"/>
    </source>
</evidence>
<dbReference type="PROSITE" id="PS50846">
    <property type="entry name" value="HMA_2"/>
    <property type="match status" value="2"/>
</dbReference>
<dbReference type="SUPFAM" id="SSF56784">
    <property type="entry name" value="HAD-like"/>
    <property type="match status" value="1"/>
</dbReference>
<keyword evidence="7" id="KW-0677">Repeat</keyword>
<keyword evidence="6 21" id="KW-0479">Metal-binding</keyword>
<evidence type="ECO:0000256" key="16">
    <source>
        <dbReference type="ARBA" id="ARBA00023136"/>
    </source>
</evidence>
<evidence type="ECO:0000256" key="12">
    <source>
        <dbReference type="ARBA" id="ARBA00022967"/>
    </source>
</evidence>
<dbReference type="NCBIfam" id="TIGR01494">
    <property type="entry name" value="ATPase_P-type"/>
    <property type="match status" value="2"/>
</dbReference>
<keyword evidence="5 21" id="KW-0812">Transmembrane</keyword>
<name>A0A7J5URN7_9MICO</name>
<keyword evidence="8 21" id="KW-0547">Nucleotide-binding</keyword>
<evidence type="ECO:0000256" key="14">
    <source>
        <dbReference type="ARBA" id="ARBA00023008"/>
    </source>
</evidence>